<dbReference type="EMBL" id="CAJPVJ010001817">
    <property type="protein sequence ID" value="CAG2165340.1"/>
    <property type="molecule type" value="Genomic_DNA"/>
</dbReference>
<name>A0A7R9QGB0_9ACAR</name>
<proteinExistence type="predicted"/>
<sequence length="122" mass="13758">MFYNNVYLPELTVKYIMKFSPNISESPPLSPLPRLNANPMSPYRRVSQRFPLYISPLKTANFPPSPLAGYRMAKLCENSPTKRQCTDTMNRKIRDIVSERQSIESNGALNNSNGSAADNSND</sequence>
<gene>
    <name evidence="2" type="ORF">ONB1V03_LOCUS4883</name>
</gene>
<keyword evidence="3" id="KW-1185">Reference proteome</keyword>
<dbReference type="GO" id="GO:0000785">
    <property type="term" value="C:chromatin"/>
    <property type="evidence" value="ECO:0007669"/>
    <property type="project" value="TreeGrafter"/>
</dbReference>
<dbReference type="OrthoDB" id="844594at2759"/>
<organism evidence="2">
    <name type="scientific">Oppiella nova</name>
    <dbReference type="NCBI Taxonomy" id="334625"/>
    <lineage>
        <taxon>Eukaryota</taxon>
        <taxon>Metazoa</taxon>
        <taxon>Ecdysozoa</taxon>
        <taxon>Arthropoda</taxon>
        <taxon>Chelicerata</taxon>
        <taxon>Arachnida</taxon>
        <taxon>Acari</taxon>
        <taxon>Acariformes</taxon>
        <taxon>Sarcoptiformes</taxon>
        <taxon>Oribatida</taxon>
        <taxon>Brachypylina</taxon>
        <taxon>Oppioidea</taxon>
        <taxon>Oppiidae</taxon>
        <taxon>Oppiella</taxon>
    </lineage>
</organism>
<feature type="compositionally biased region" description="Low complexity" evidence="1">
    <location>
        <begin position="105"/>
        <end position="122"/>
    </location>
</feature>
<dbReference type="GO" id="GO:0030154">
    <property type="term" value="P:cell differentiation"/>
    <property type="evidence" value="ECO:0007669"/>
    <property type="project" value="TreeGrafter"/>
</dbReference>
<reference evidence="2" key="1">
    <citation type="submission" date="2020-11" db="EMBL/GenBank/DDBJ databases">
        <authorList>
            <person name="Tran Van P."/>
        </authorList>
    </citation>
    <scope>NUCLEOTIDE SEQUENCE</scope>
</reference>
<dbReference type="GO" id="GO:0000977">
    <property type="term" value="F:RNA polymerase II transcription regulatory region sequence-specific DNA binding"/>
    <property type="evidence" value="ECO:0007669"/>
    <property type="project" value="TreeGrafter"/>
</dbReference>
<dbReference type="AlphaFoldDB" id="A0A7R9QGB0"/>
<dbReference type="GO" id="GO:0006357">
    <property type="term" value="P:regulation of transcription by RNA polymerase II"/>
    <property type="evidence" value="ECO:0007669"/>
    <property type="project" value="InterPro"/>
</dbReference>
<feature type="non-terminal residue" evidence="2">
    <location>
        <position position="122"/>
    </location>
</feature>
<evidence type="ECO:0000313" key="3">
    <source>
        <dbReference type="Proteomes" id="UP000728032"/>
    </source>
</evidence>
<dbReference type="EMBL" id="OC916642">
    <property type="protein sequence ID" value="CAD7644829.1"/>
    <property type="molecule type" value="Genomic_DNA"/>
</dbReference>
<dbReference type="GO" id="GO:0005667">
    <property type="term" value="C:transcription regulator complex"/>
    <property type="evidence" value="ECO:0007669"/>
    <property type="project" value="TreeGrafter"/>
</dbReference>
<dbReference type="InterPro" id="IPR028309">
    <property type="entry name" value="RB_fam"/>
</dbReference>
<evidence type="ECO:0000256" key="1">
    <source>
        <dbReference type="SAM" id="MobiDB-lite"/>
    </source>
</evidence>
<accession>A0A7R9QGB0</accession>
<dbReference type="PANTHER" id="PTHR13742">
    <property type="entry name" value="RETINOBLASTOMA-ASSOCIATED PROTEIN RB -RELATED"/>
    <property type="match status" value="1"/>
</dbReference>
<dbReference type="GO" id="GO:2000134">
    <property type="term" value="P:negative regulation of G1/S transition of mitotic cell cycle"/>
    <property type="evidence" value="ECO:0007669"/>
    <property type="project" value="TreeGrafter"/>
</dbReference>
<protein>
    <submittedName>
        <fullName evidence="2">Uncharacterized protein</fullName>
    </submittedName>
</protein>
<feature type="region of interest" description="Disordered" evidence="1">
    <location>
        <begin position="98"/>
        <end position="122"/>
    </location>
</feature>
<dbReference type="Proteomes" id="UP000728032">
    <property type="component" value="Unassembled WGS sequence"/>
</dbReference>
<dbReference type="PANTHER" id="PTHR13742:SF17">
    <property type="entry name" value="RE32990P-RELATED"/>
    <property type="match status" value="1"/>
</dbReference>
<evidence type="ECO:0000313" key="2">
    <source>
        <dbReference type="EMBL" id="CAD7644829.1"/>
    </source>
</evidence>